<gene>
    <name evidence="2" type="ORF">BS47DRAFT_1396353</name>
</gene>
<accession>A0A9P6AQI3</accession>
<dbReference type="GO" id="GO:0051603">
    <property type="term" value="P:proteolysis involved in protein catabolic process"/>
    <property type="evidence" value="ECO:0007669"/>
    <property type="project" value="InterPro"/>
</dbReference>
<dbReference type="EMBL" id="MU129024">
    <property type="protein sequence ID" value="KAF9510072.1"/>
    <property type="molecule type" value="Genomic_DNA"/>
</dbReference>
<organism evidence="2 3">
    <name type="scientific">Hydnum rufescens UP504</name>
    <dbReference type="NCBI Taxonomy" id="1448309"/>
    <lineage>
        <taxon>Eukaryota</taxon>
        <taxon>Fungi</taxon>
        <taxon>Dikarya</taxon>
        <taxon>Basidiomycota</taxon>
        <taxon>Agaricomycotina</taxon>
        <taxon>Agaricomycetes</taxon>
        <taxon>Cantharellales</taxon>
        <taxon>Hydnaceae</taxon>
        <taxon>Hydnum</taxon>
    </lineage>
</organism>
<dbReference type="PANTHER" id="PTHR11599">
    <property type="entry name" value="PROTEASOME SUBUNIT ALPHA/BETA"/>
    <property type="match status" value="1"/>
</dbReference>
<dbReference type="Proteomes" id="UP000886523">
    <property type="component" value="Unassembled WGS sequence"/>
</dbReference>
<comment type="caution">
    <text evidence="2">The sequence shown here is derived from an EMBL/GenBank/DDBJ whole genome shotgun (WGS) entry which is preliminary data.</text>
</comment>
<name>A0A9P6AQI3_9AGAM</name>
<evidence type="ECO:0000313" key="2">
    <source>
        <dbReference type="EMBL" id="KAF9510072.1"/>
    </source>
</evidence>
<reference evidence="2" key="1">
    <citation type="journal article" date="2020" name="Nat. Commun.">
        <title>Large-scale genome sequencing of mycorrhizal fungi provides insights into the early evolution of symbiotic traits.</title>
        <authorList>
            <person name="Miyauchi S."/>
            <person name="Kiss E."/>
            <person name="Kuo A."/>
            <person name="Drula E."/>
            <person name="Kohler A."/>
            <person name="Sanchez-Garcia M."/>
            <person name="Morin E."/>
            <person name="Andreopoulos B."/>
            <person name="Barry K.W."/>
            <person name="Bonito G."/>
            <person name="Buee M."/>
            <person name="Carver A."/>
            <person name="Chen C."/>
            <person name="Cichocki N."/>
            <person name="Clum A."/>
            <person name="Culley D."/>
            <person name="Crous P.W."/>
            <person name="Fauchery L."/>
            <person name="Girlanda M."/>
            <person name="Hayes R.D."/>
            <person name="Keri Z."/>
            <person name="LaButti K."/>
            <person name="Lipzen A."/>
            <person name="Lombard V."/>
            <person name="Magnuson J."/>
            <person name="Maillard F."/>
            <person name="Murat C."/>
            <person name="Nolan M."/>
            <person name="Ohm R.A."/>
            <person name="Pangilinan J."/>
            <person name="Pereira M.F."/>
            <person name="Perotto S."/>
            <person name="Peter M."/>
            <person name="Pfister S."/>
            <person name="Riley R."/>
            <person name="Sitrit Y."/>
            <person name="Stielow J.B."/>
            <person name="Szollosi G."/>
            <person name="Zifcakova L."/>
            <person name="Stursova M."/>
            <person name="Spatafora J.W."/>
            <person name="Tedersoo L."/>
            <person name="Vaario L.M."/>
            <person name="Yamada A."/>
            <person name="Yan M."/>
            <person name="Wang P."/>
            <person name="Xu J."/>
            <person name="Bruns T."/>
            <person name="Baldrian P."/>
            <person name="Vilgalys R."/>
            <person name="Dunand C."/>
            <person name="Henrissat B."/>
            <person name="Grigoriev I.V."/>
            <person name="Hibbett D."/>
            <person name="Nagy L.G."/>
            <person name="Martin F.M."/>
        </authorList>
    </citation>
    <scope>NUCLEOTIDE SEQUENCE</scope>
    <source>
        <strain evidence="2">UP504</strain>
    </source>
</reference>
<dbReference type="InterPro" id="IPR001353">
    <property type="entry name" value="Proteasome_sua/b"/>
</dbReference>
<dbReference type="Pfam" id="PF00227">
    <property type="entry name" value="Proteasome"/>
    <property type="match status" value="1"/>
</dbReference>
<evidence type="ECO:0000313" key="3">
    <source>
        <dbReference type="Proteomes" id="UP000886523"/>
    </source>
</evidence>
<keyword evidence="1" id="KW-0647">Proteasome</keyword>
<dbReference type="GO" id="GO:0005839">
    <property type="term" value="C:proteasome core complex"/>
    <property type="evidence" value="ECO:0007669"/>
    <property type="project" value="InterPro"/>
</dbReference>
<dbReference type="Gene3D" id="3.60.20.10">
    <property type="entry name" value="Glutamine Phosphoribosylpyrophosphate, subunit 1, domain 1"/>
    <property type="match status" value="1"/>
</dbReference>
<dbReference type="OrthoDB" id="431557at2759"/>
<proteinExistence type="predicted"/>
<keyword evidence="3" id="KW-1185">Reference proteome</keyword>
<dbReference type="AlphaFoldDB" id="A0A9P6AQI3"/>
<sequence length="266" mass="29417">MHEPALAKDGVVLAAEKKVTGKLLGEVLPPPCLVYPDALTPPLLCPVTLWLTWHANSLVNYAPQAARHLFSSNEDIAVEQLAQRLCDLKQGYTQYGISRPCPLPYGSRLFTSFCTSTHPSLGLRPFGISLLYAGYDPHHQLYHSDPLGNYSGWKSTGIGANNSTTQSLPKQKCKDDLSTEEAIALTIKIISKTPLSSEKPTEQQLTKISKPVEIDAFLAKAWDRRRGCGDGKLNNNISFYLSRCEKQNSVAFISYRGSDVRPNIWL</sequence>
<dbReference type="InterPro" id="IPR050115">
    <property type="entry name" value="Proteasome_alpha"/>
</dbReference>
<protein>
    <submittedName>
        <fullName evidence="2">Uncharacterized protein</fullName>
    </submittedName>
</protein>
<evidence type="ECO:0000256" key="1">
    <source>
        <dbReference type="ARBA" id="ARBA00022942"/>
    </source>
</evidence>
<dbReference type="SUPFAM" id="SSF56235">
    <property type="entry name" value="N-terminal nucleophile aminohydrolases (Ntn hydrolases)"/>
    <property type="match status" value="1"/>
</dbReference>
<dbReference type="InterPro" id="IPR029055">
    <property type="entry name" value="Ntn_hydrolases_N"/>
</dbReference>